<keyword evidence="6" id="KW-1185">Reference proteome</keyword>
<dbReference type="RefSeq" id="WP_038682898.1">
    <property type="nucleotide sequence ID" value="NZ_CP007514.1"/>
</dbReference>
<dbReference type="STRING" id="42256.RradSPS_2347"/>
<dbReference type="PANTHER" id="PTHR35333">
    <property type="entry name" value="BETA-LACTAMASE"/>
    <property type="match status" value="1"/>
</dbReference>
<dbReference type="Pfam" id="PF13354">
    <property type="entry name" value="Beta-lactamase2"/>
    <property type="match status" value="1"/>
</dbReference>
<name>A0A023X6K6_RUBRA</name>
<dbReference type="KEGG" id="rrd:RradSPS_2347"/>
<feature type="transmembrane region" description="Helical" evidence="2">
    <location>
        <begin position="53"/>
        <end position="70"/>
    </location>
</feature>
<dbReference type="Gene3D" id="3.40.710.10">
    <property type="entry name" value="DD-peptidase/beta-lactamase superfamily"/>
    <property type="match status" value="2"/>
</dbReference>
<gene>
    <name evidence="4" type="ORF">RradSPS_2347</name>
    <name evidence="5" type="ORF">SIL72_13485</name>
</gene>
<dbReference type="OrthoDB" id="33989at2"/>
<accession>A0A023X6K6</accession>
<proteinExistence type="predicted"/>
<dbReference type="Proteomes" id="UP001281130">
    <property type="component" value="Unassembled WGS sequence"/>
</dbReference>
<dbReference type="Proteomes" id="UP000025229">
    <property type="component" value="Chromosome"/>
</dbReference>
<dbReference type="EMBL" id="CP007514">
    <property type="protein sequence ID" value="AHY47630.1"/>
    <property type="molecule type" value="Genomic_DNA"/>
</dbReference>
<keyword evidence="2" id="KW-1133">Transmembrane helix</keyword>
<dbReference type="eggNOG" id="COG2367">
    <property type="taxonomic scope" value="Bacteria"/>
</dbReference>
<dbReference type="HOGENOM" id="CLU_806286_0_0_11"/>
<feature type="region of interest" description="Disordered" evidence="1">
    <location>
        <begin position="1"/>
        <end position="24"/>
    </location>
</feature>
<protein>
    <submittedName>
        <fullName evidence="4">Beta-lactamase class A</fullName>
    </submittedName>
    <submittedName>
        <fullName evidence="5">Serine hydrolase</fullName>
    </submittedName>
</protein>
<dbReference type="InterPro" id="IPR000871">
    <property type="entry name" value="Beta-lactam_class-A"/>
</dbReference>
<reference evidence="4 6" key="1">
    <citation type="submission" date="2014-03" db="EMBL/GenBank/DDBJ databases">
        <title>Complete genome sequence of the Radio-Resistant Rubrobacter radiotolerans RSPS-4.</title>
        <authorList>
            <person name="Egas C.C."/>
            <person name="Barroso C.C."/>
            <person name="Froufe H.J.C."/>
            <person name="Pacheco J.J."/>
            <person name="Albuquerque L.L."/>
            <person name="da Costa M.M.S."/>
        </authorList>
    </citation>
    <scope>NUCLEOTIDE SEQUENCE [LARGE SCALE GENOMIC DNA]</scope>
    <source>
        <strain evidence="4 6">RSPS-4</strain>
    </source>
</reference>
<evidence type="ECO:0000256" key="1">
    <source>
        <dbReference type="SAM" id="MobiDB-lite"/>
    </source>
</evidence>
<evidence type="ECO:0000259" key="3">
    <source>
        <dbReference type="Pfam" id="PF13354"/>
    </source>
</evidence>
<evidence type="ECO:0000256" key="2">
    <source>
        <dbReference type="SAM" id="Phobius"/>
    </source>
</evidence>
<evidence type="ECO:0000313" key="4">
    <source>
        <dbReference type="EMBL" id="AHY47630.1"/>
    </source>
</evidence>
<dbReference type="SUPFAM" id="SSF56601">
    <property type="entry name" value="beta-lactamase/transpeptidase-like"/>
    <property type="match status" value="1"/>
</dbReference>
<dbReference type="InterPro" id="IPR045155">
    <property type="entry name" value="Beta-lactam_cat"/>
</dbReference>
<keyword evidence="5" id="KW-0378">Hydrolase</keyword>
<dbReference type="PANTHER" id="PTHR35333:SF4">
    <property type="entry name" value="SLR0121 PROTEIN"/>
    <property type="match status" value="1"/>
</dbReference>
<evidence type="ECO:0000313" key="6">
    <source>
        <dbReference type="Proteomes" id="UP000025229"/>
    </source>
</evidence>
<dbReference type="GO" id="GO:0030655">
    <property type="term" value="P:beta-lactam antibiotic catabolic process"/>
    <property type="evidence" value="ECO:0007669"/>
    <property type="project" value="InterPro"/>
</dbReference>
<dbReference type="EMBL" id="JAWXXX010000001">
    <property type="protein sequence ID" value="MDX5895033.1"/>
    <property type="molecule type" value="Genomic_DNA"/>
</dbReference>
<keyword evidence="2" id="KW-0472">Membrane</keyword>
<keyword evidence="2" id="KW-0812">Transmembrane</keyword>
<organism evidence="4 6">
    <name type="scientific">Rubrobacter radiotolerans</name>
    <name type="common">Arthrobacter radiotolerans</name>
    <dbReference type="NCBI Taxonomy" id="42256"/>
    <lineage>
        <taxon>Bacteria</taxon>
        <taxon>Bacillati</taxon>
        <taxon>Actinomycetota</taxon>
        <taxon>Rubrobacteria</taxon>
        <taxon>Rubrobacterales</taxon>
        <taxon>Rubrobacteraceae</taxon>
        <taxon>Rubrobacter</taxon>
    </lineage>
</organism>
<dbReference type="AlphaFoldDB" id="A0A023X6K6"/>
<dbReference type="InterPro" id="IPR012338">
    <property type="entry name" value="Beta-lactam/transpept-like"/>
</dbReference>
<sequence length="344" mass="37973">MENEEKDTAPAADRVALSGEPGRGPVVRERRYRRKVHAGLVRLRRRRLRQRRFVLSLFVAVCALVGLWAAEELRPEPAAVERAVAPVTGERLVPPAPDGDLEARIRAIAEIYPGEFGVVVRDPRTGETAGLNPDQTFTAASLAKLPVLLALYGEAADGRLDLEEKIVMEAQDVQLYGAGVLQNYPVGHEMTLRECAELLIKESDNTAWVMLERRLGRERIEHEIESLKLSGTDYAALTTTPEDVLRMLEAIADPDHTTPELSAEMLAHMTDTAYEGRIPEPLPKDVRVAHKVGTLNDTRSDAAIVFRQPGDRVDYMIVVIASGGTERSATDAIRRISLSAYEAL</sequence>
<evidence type="ECO:0000313" key="5">
    <source>
        <dbReference type="EMBL" id="MDX5895033.1"/>
    </source>
</evidence>
<feature type="domain" description="Beta-lactamase class A catalytic" evidence="3">
    <location>
        <begin position="117"/>
        <end position="319"/>
    </location>
</feature>
<dbReference type="GO" id="GO:0008800">
    <property type="term" value="F:beta-lactamase activity"/>
    <property type="evidence" value="ECO:0007669"/>
    <property type="project" value="InterPro"/>
</dbReference>
<dbReference type="GO" id="GO:0046677">
    <property type="term" value="P:response to antibiotic"/>
    <property type="evidence" value="ECO:0007669"/>
    <property type="project" value="InterPro"/>
</dbReference>
<reference evidence="5" key="2">
    <citation type="submission" date="2023-11" db="EMBL/GenBank/DDBJ databases">
        <title>MicrobeMod: A computational toolkit for identifying prokaryotic methylation and restriction-modification with nanopore sequencing.</title>
        <authorList>
            <person name="Crits-Christoph A."/>
            <person name="Kang S.C."/>
            <person name="Lee H."/>
            <person name="Ostrov N."/>
        </authorList>
    </citation>
    <scope>NUCLEOTIDE SEQUENCE</scope>
    <source>
        <strain evidence="5">ATCC 51242</strain>
    </source>
</reference>